<sequence length="213" mass="24656">MTLTRSNMRAPWMVMGDSNVITVRANWVLEFLDTCRLVDMPIQGASYTWSNQRVNDDAILVRIDKIFYNIEWSNKFCNVVGVCGPAIESDHCSLICHLKGTNSKPKKAFKFEAKRLIEEECKEVVREAWNQDDRLAREVRFCIEIRRIRVKLKNWSKAKYGGKRNMVDKLCKEIVELQKALLTSESANRIKVLKKNWTLNGKEKRNTGTKGQG</sequence>
<dbReference type="Gene3D" id="3.60.10.10">
    <property type="entry name" value="Endonuclease/exonuclease/phosphatase"/>
    <property type="match status" value="1"/>
</dbReference>
<accession>A0ABR2SXA0</accession>
<reference evidence="1 2" key="1">
    <citation type="journal article" date="2024" name="G3 (Bethesda)">
        <title>Genome assembly of Hibiscus sabdariffa L. provides insights into metabolisms of medicinal natural products.</title>
        <authorList>
            <person name="Kim T."/>
        </authorList>
    </citation>
    <scope>NUCLEOTIDE SEQUENCE [LARGE SCALE GENOMIC DNA]</scope>
    <source>
        <strain evidence="1">TK-2024</strain>
        <tissue evidence="1">Old leaves</tissue>
    </source>
</reference>
<dbReference type="Proteomes" id="UP001396334">
    <property type="component" value="Unassembled WGS sequence"/>
</dbReference>
<dbReference type="EMBL" id="JBBPBN010000010">
    <property type="protein sequence ID" value="KAK9029876.1"/>
    <property type="molecule type" value="Genomic_DNA"/>
</dbReference>
<evidence type="ECO:0000313" key="1">
    <source>
        <dbReference type="EMBL" id="KAK9029876.1"/>
    </source>
</evidence>
<keyword evidence="2" id="KW-1185">Reference proteome</keyword>
<organism evidence="1 2">
    <name type="scientific">Hibiscus sabdariffa</name>
    <name type="common">roselle</name>
    <dbReference type="NCBI Taxonomy" id="183260"/>
    <lineage>
        <taxon>Eukaryota</taxon>
        <taxon>Viridiplantae</taxon>
        <taxon>Streptophyta</taxon>
        <taxon>Embryophyta</taxon>
        <taxon>Tracheophyta</taxon>
        <taxon>Spermatophyta</taxon>
        <taxon>Magnoliopsida</taxon>
        <taxon>eudicotyledons</taxon>
        <taxon>Gunneridae</taxon>
        <taxon>Pentapetalae</taxon>
        <taxon>rosids</taxon>
        <taxon>malvids</taxon>
        <taxon>Malvales</taxon>
        <taxon>Malvaceae</taxon>
        <taxon>Malvoideae</taxon>
        <taxon>Hibiscus</taxon>
    </lineage>
</organism>
<name>A0ABR2SXA0_9ROSI</name>
<evidence type="ECO:0000313" key="2">
    <source>
        <dbReference type="Proteomes" id="UP001396334"/>
    </source>
</evidence>
<dbReference type="InterPro" id="IPR036691">
    <property type="entry name" value="Endo/exonu/phosph_ase_sf"/>
</dbReference>
<evidence type="ECO:0008006" key="3">
    <source>
        <dbReference type="Google" id="ProtNLM"/>
    </source>
</evidence>
<dbReference type="SUPFAM" id="SSF56219">
    <property type="entry name" value="DNase I-like"/>
    <property type="match status" value="1"/>
</dbReference>
<protein>
    <recommendedName>
        <fullName evidence="3">Endonuclease/exonuclease/phosphatase domain-containing protein</fullName>
    </recommendedName>
</protein>
<proteinExistence type="predicted"/>
<comment type="caution">
    <text evidence="1">The sequence shown here is derived from an EMBL/GenBank/DDBJ whole genome shotgun (WGS) entry which is preliminary data.</text>
</comment>
<dbReference type="PANTHER" id="PTHR33710:SF71">
    <property type="entry name" value="ENDONUCLEASE_EXONUCLEASE_PHOSPHATASE DOMAIN-CONTAINING PROTEIN"/>
    <property type="match status" value="1"/>
</dbReference>
<gene>
    <name evidence="1" type="ORF">V6N11_031320</name>
</gene>
<dbReference type="PANTHER" id="PTHR33710">
    <property type="entry name" value="BNAC02G09200D PROTEIN"/>
    <property type="match status" value="1"/>
</dbReference>